<organism evidence="7 8">
    <name type="scientific">Pseudomicrostroma glucosiphilum</name>
    <dbReference type="NCBI Taxonomy" id="1684307"/>
    <lineage>
        <taxon>Eukaryota</taxon>
        <taxon>Fungi</taxon>
        <taxon>Dikarya</taxon>
        <taxon>Basidiomycota</taxon>
        <taxon>Ustilaginomycotina</taxon>
        <taxon>Exobasidiomycetes</taxon>
        <taxon>Microstromatales</taxon>
        <taxon>Microstromatales incertae sedis</taxon>
        <taxon>Pseudomicrostroma</taxon>
    </lineage>
</organism>
<feature type="domain" description="LIM zinc-binding" evidence="6">
    <location>
        <begin position="1"/>
        <end position="56"/>
    </location>
</feature>
<evidence type="ECO:0000259" key="6">
    <source>
        <dbReference type="PROSITE" id="PS50023"/>
    </source>
</evidence>
<dbReference type="Pfam" id="PF00412">
    <property type="entry name" value="LIM"/>
    <property type="match status" value="2"/>
</dbReference>
<dbReference type="SUPFAM" id="SSF57716">
    <property type="entry name" value="Glucocorticoid receptor-like (DNA-binding domain)"/>
    <property type="match status" value="2"/>
</dbReference>
<dbReference type="Proteomes" id="UP000245942">
    <property type="component" value="Unassembled WGS sequence"/>
</dbReference>
<keyword evidence="2 4" id="KW-0862">Zinc</keyword>
<dbReference type="Gene3D" id="2.10.110.10">
    <property type="entry name" value="Cysteine Rich Protein"/>
    <property type="match status" value="2"/>
</dbReference>
<dbReference type="AlphaFoldDB" id="A0A316U7H3"/>
<reference evidence="7 8" key="1">
    <citation type="journal article" date="2018" name="Mol. Biol. Evol.">
        <title>Broad Genomic Sampling Reveals a Smut Pathogenic Ancestry of the Fungal Clade Ustilaginomycotina.</title>
        <authorList>
            <person name="Kijpornyongpan T."/>
            <person name="Mondo S.J."/>
            <person name="Barry K."/>
            <person name="Sandor L."/>
            <person name="Lee J."/>
            <person name="Lipzen A."/>
            <person name="Pangilinan J."/>
            <person name="LaButti K."/>
            <person name="Hainaut M."/>
            <person name="Henrissat B."/>
            <person name="Grigoriev I.V."/>
            <person name="Spatafora J.W."/>
            <person name="Aime M.C."/>
        </authorList>
    </citation>
    <scope>NUCLEOTIDE SEQUENCE [LARGE SCALE GENOMIC DNA]</scope>
    <source>
        <strain evidence="7 8">MCA 4718</strain>
    </source>
</reference>
<dbReference type="SMART" id="SM00132">
    <property type="entry name" value="LIM"/>
    <property type="match status" value="2"/>
</dbReference>
<sequence>MVLLPRPLQIIGPQARPYHKSCLTCVVCNKRLDSTLLVEHDGQPLCRHCHRDSLGQGKGGFNKAVPLRASLPPSPPKPSQPQRFSQQYAQELRDEDEMARRLTGINIRPREGSTHASGQAAFSPTSGSSSSFSPSAPPPRPENPTPSTALAPMTASQTSGSYSSSSAISPSSLPSAAGDEPPNQDWREVESIDEYIASSAGIPNVVPRSTALRGGADGINRALGASQEQPTSTRSAAEPRPGLTPQHTPTLRSPAYIPSGDESPRRSGSRPLPQPPTHASTSSHPSSVTPAAAAPAITSSATTGGLPPPARRTPVSTSVPSFKTAHGPYSSTAAPSSPFRSQYGNLSSSTSSTPTRLANAVSSGTPLCARCQRPVYHAEQVIAASGARTWHRPCLKCEECGSTLQKGSLEEGPVGNSVHDGSRSGESYGQGCNTFCKVCYRRLFGPRGIGNAGTSFPSAA</sequence>
<dbReference type="OrthoDB" id="8062037at2759"/>
<feature type="compositionally biased region" description="Pro residues" evidence="5">
    <location>
        <begin position="135"/>
        <end position="144"/>
    </location>
</feature>
<dbReference type="PROSITE" id="PS00478">
    <property type="entry name" value="LIM_DOMAIN_1"/>
    <property type="match status" value="1"/>
</dbReference>
<dbReference type="PANTHER" id="PTHR46074:SF5">
    <property type="entry name" value="LIM DOMAIN-CONTAINING PROTEIN C"/>
    <property type="match status" value="1"/>
</dbReference>
<dbReference type="STRING" id="1684307.A0A316U7H3"/>
<dbReference type="GO" id="GO:0030695">
    <property type="term" value="F:GTPase regulator activity"/>
    <property type="evidence" value="ECO:0007669"/>
    <property type="project" value="UniProtKB-ARBA"/>
</dbReference>
<evidence type="ECO:0000313" key="8">
    <source>
        <dbReference type="Proteomes" id="UP000245942"/>
    </source>
</evidence>
<feature type="compositionally biased region" description="Low complexity" evidence="5">
    <location>
        <begin position="155"/>
        <end position="177"/>
    </location>
</feature>
<evidence type="ECO:0000256" key="2">
    <source>
        <dbReference type="ARBA" id="ARBA00022833"/>
    </source>
</evidence>
<dbReference type="PANTHER" id="PTHR46074">
    <property type="entry name" value="CYSTEINE-RICH PROTEIN CRIP FAMILY MEMBER"/>
    <property type="match status" value="1"/>
</dbReference>
<accession>A0A316U7H3</accession>
<evidence type="ECO:0000313" key="7">
    <source>
        <dbReference type="EMBL" id="PWN21187.1"/>
    </source>
</evidence>
<feature type="domain" description="LIM zinc-binding" evidence="6">
    <location>
        <begin position="366"/>
        <end position="446"/>
    </location>
</feature>
<feature type="compositionally biased region" description="Low complexity" evidence="5">
    <location>
        <begin position="277"/>
        <end position="303"/>
    </location>
</feature>
<evidence type="ECO:0000256" key="4">
    <source>
        <dbReference type="PROSITE-ProRule" id="PRU00125"/>
    </source>
</evidence>
<feature type="compositionally biased region" description="Polar residues" evidence="5">
    <location>
        <begin position="329"/>
        <end position="346"/>
    </location>
</feature>
<dbReference type="PROSITE" id="PS50023">
    <property type="entry name" value="LIM_DOMAIN_2"/>
    <property type="match status" value="2"/>
</dbReference>
<dbReference type="EMBL" id="KZ819326">
    <property type="protein sequence ID" value="PWN21187.1"/>
    <property type="molecule type" value="Genomic_DNA"/>
</dbReference>
<protein>
    <recommendedName>
        <fullName evidence="6">LIM zinc-binding domain-containing protein</fullName>
    </recommendedName>
</protein>
<name>A0A316U7H3_9BASI</name>
<gene>
    <name evidence="7" type="ORF">BCV69DRAFT_282683</name>
</gene>
<evidence type="ECO:0000256" key="1">
    <source>
        <dbReference type="ARBA" id="ARBA00022723"/>
    </source>
</evidence>
<evidence type="ECO:0000256" key="3">
    <source>
        <dbReference type="ARBA" id="ARBA00023038"/>
    </source>
</evidence>
<dbReference type="GeneID" id="37014173"/>
<dbReference type="RefSeq" id="XP_025348347.1">
    <property type="nucleotide sequence ID" value="XM_025492439.1"/>
</dbReference>
<feature type="compositionally biased region" description="Low complexity" evidence="5">
    <location>
        <begin position="123"/>
        <end position="134"/>
    </location>
</feature>
<dbReference type="InterPro" id="IPR001781">
    <property type="entry name" value="Znf_LIM"/>
</dbReference>
<feature type="region of interest" description="Disordered" evidence="5">
    <location>
        <begin position="222"/>
        <end position="358"/>
    </location>
</feature>
<keyword evidence="1 4" id="KW-0479">Metal-binding</keyword>
<feature type="region of interest" description="Disordered" evidence="5">
    <location>
        <begin position="60"/>
        <end position="89"/>
    </location>
</feature>
<evidence type="ECO:0000256" key="5">
    <source>
        <dbReference type="SAM" id="MobiDB-lite"/>
    </source>
</evidence>
<proteinExistence type="predicted"/>
<feature type="region of interest" description="Disordered" evidence="5">
    <location>
        <begin position="106"/>
        <end position="184"/>
    </location>
</feature>
<feature type="compositionally biased region" description="Polar residues" evidence="5">
    <location>
        <begin position="226"/>
        <end position="235"/>
    </location>
</feature>
<dbReference type="GO" id="GO:0046872">
    <property type="term" value="F:metal ion binding"/>
    <property type="evidence" value="ECO:0007669"/>
    <property type="project" value="UniProtKB-KW"/>
</dbReference>
<keyword evidence="8" id="KW-1185">Reference proteome</keyword>
<dbReference type="CDD" id="cd09401">
    <property type="entry name" value="LIM_TLP_like"/>
    <property type="match status" value="1"/>
</dbReference>
<keyword evidence="3 4" id="KW-0440">LIM domain</keyword>